<dbReference type="Proteomes" id="UP001497382">
    <property type="component" value="Unassembled WGS sequence"/>
</dbReference>
<feature type="compositionally biased region" description="Polar residues" evidence="8">
    <location>
        <begin position="254"/>
        <end position="268"/>
    </location>
</feature>
<evidence type="ECO:0000313" key="10">
    <source>
        <dbReference type="EMBL" id="CAL1279509.1"/>
    </source>
</evidence>
<feature type="region of interest" description="Disordered" evidence="8">
    <location>
        <begin position="1"/>
        <end position="23"/>
    </location>
</feature>
<feature type="region of interest" description="Disordered" evidence="8">
    <location>
        <begin position="254"/>
        <end position="300"/>
    </location>
</feature>
<comment type="subcellular location">
    <subcellularLocation>
        <location evidence="1">Nucleus</location>
    </subcellularLocation>
</comment>
<dbReference type="GO" id="GO:0005634">
    <property type="term" value="C:nucleus"/>
    <property type="evidence" value="ECO:0007669"/>
    <property type="project" value="UniProtKB-SubCell"/>
</dbReference>
<dbReference type="InterPro" id="IPR013087">
    <property type="entry name" value="Znf_C2H2_type"/>
</dbReference>
<keyword evidence="2" id="KW-0479">Metal-binding</keyword>
<evidence type="ECO:0000256" key="3">
    <source>
        <dbReference type="ARBA" id="ARBA00022737"/>
    </source>
</evidence>
<keyword evidence="4 7" id="KW-0863">Zinc-finger</keyword>
<evidence type="ECO:0000256" key="2">
    <source>
        <dbReference type="ARBA" id="ARBA00022723"/>
    </source>
</evidence>
<accession>A0AAV2A815</accession>
<evidence type="ECO:0000256" key="8">
    <source>
        <dbReference type="SAM" id="MobiDB-lite"/>
    </source>
</evidence>
<evidence type="ECO:0000313" key="11">
    <source>
        <dbReference type="Proteomes" id="UP001497382"/>
    </source>
</evidence>
<dbReference type="PANTHER" id="PTHR24394:SF29">
    <property type="entry name" value="MYONEURIN"/>
    <property type="match status" value="1"/>
</dbReference>
<evidence type="ECO:0000256" key="4">
    <source>
        <dbReference type="ARBA" id="ARBA00022771"/>
    </source>
</evidence>
<reference evidence="10 11" key="1">
    <citation type="submission" date="2024-04" db="EMBL/GenBank/DDBJ databases">
        <authorList>
            <person name="Rising A."/>
            <person name="Reimegard J."/>
            <person name="Sonavane S."/>
            <person name="Akerstrom W."/>
            <person name="Nylinder S."/>
            <person name="Hedman E."/>
            <person name="Kallberg Y."/>
        </authorList>
    </citation>
    <scope>NUCLEOTIDE SEQUENCE [LARGE SCALE GENOMIC DNA]</scope>
</reference>
<dbReference type="InterPro" id="IPR036236">
    <property type="entry name" value="Znf_C2H2_sf"/>
</dbReference>
<dbReference type="PROSITE" id="PS00028">
    <property type="entry name" value="ZINC_FINGER_C2H2_1"/>
    <property type="match status" value="1"/>
</dbReference>
<evidence type="ECO:0000259" key="9">
    <source>
        <dbReference type="PROSITE" id="PS50157"/>
    </source>
</evidence>
<evidence type="ECO:0000256" key="7">
    <source>
        <dbReference type="PROSITE-ProRule" id="PRU00042"/>
    </source>
</evidence>
<dbReference type="GO" id="GO:0000981">
    <property type="term" value="F:DNA-binding transcription factor activity, RNA polymerase II-specific"/>
    <property type="evidence" value="ECO:0007669"/>
    <property type="project" value="TreeGrafter"/>
</dbReference>
<dbReference type="PROSITE" id="PS50157">
    <property type="entry name" value="ZINC_FINGER_C2H2_2"/>
    <property type="match status" value="2"/>
</dbReference>
<feature type="domain" description="C2H2-type" evidence="9">
    <location>
        <begin position="344"/>
        <end position="371"/>
    </location>
</feature>
<gene>
    <name evidence="10" type="ORF">LARSCL_LOCUS10408</name>
</gene>
<evidence type="ECO:0000256" key="6">
    <source>
        <dbReference type="ARBA" id="ARBA00023242"/>
    </source>
</evidence>
<evidence type="ECO:0000256" key="5">
    <source>
        <dbReference type="ARBA" id="ARBA00022833"/>
    </source>
</evidence>
<keyword evidence="6" id="KW-0539">Nucleus</keyword>
<dbReference type="PANTHER" id="PTHR24394">
    <property type="entry name" value="ZINC FINGER PROTEIN"/>
    <property type="match status" value="1"/>
</dbReference>
<proteinExistence type="predicted"/>
<name>A0AAV2A815_9ARAC</name>
<keyword evidence="11" id="KW-1185">Reference proteome</keyword>
<protein>
    <recommendedName>
        <fullName evidence="9">C2H2-type domain-containing protein</fullName>
    </recommendedName>
</protein>
<evidence type="ECO:0000256" key="1">
    <source>
        <dbReference type="ARBA" id="ARBA00004123"/>
    </source>
</evidence>
<organism evidence="10 11">
    <name type="scientific">Larinioides sclopetarius</name>
    <dbReference type="NCBI Taxonomy" id="280406"/>
    <lineage>
        <taxon>Eukaryota</taxon>
        <taxon>Metazoa</taxon>
        <taxon>Ecdysozoa</taxon>
        <taxon>Arthropoda</taxon>
        <taxon>Chelicerata</taxon>
        <taxon>Arachnida</taxon>
        <taxon>Araneae</taxon>
        <taxon>Araneomorphae</taxon>
        <taxon>Entelegynae</taxon>
        <taxon>Araneoidea</taxon>
        <taxon>Araneidae</taxon>
        <taxon>Larinioides</taxon>
    </lineage>
</organism>
<comment type="caution">
    <text evidence="10">The sequence shown here is derived from an EMBL/GenBank/DDBJ whole genome shotgun (WGS) entry which is preliminary data.</text>
</comment>
<sequence length="396" mass="44960">MAETPFSPPRSESPGYYVPAADASTQTTDEDFIFLEPTRDASTQTTDEDFIFLEPTRDASTQTTDEDFILLKPIRDASTQTTEGDFDLLAQIQSGRNISIGTLESSVDTSETVFSGFHENRNNCDEVKNEVDDVSSSIRASTDFDMASGSRNRVESSECYMQPPFPENVLHYSRQSTHENNNTVSIQGKHTVDYPTVYMECRTLNEDVCGINEAARNKNVDNFHPQGPEPRNVAVESCMPLAFPENIAHYSRQSIQHESNKNTFSQGTLPVDFPASTHKSNHSSRQHTEENGSRNASAQGTKLIKISALPSSKKSFTCKKCRMKFRKEYTFNIHVLSNCVPKKFKCDECGRKFHFHHQLKFHSRIHKEKSFKCDKCAYVTYSNYNLKKHFNNIHIK</sequence>
<keyword evidence="5" id="KW-0862">Zinc</keyword>
<dbReference type="AlphaFoldDB" id="A0AAV2A815"/>
<feature type="domain" description="C2H2-type" evidence="9">
    <location>
        <begin position="371"/>
        <end position="396"/>
    </location>
</feature>
<dbReference type="EMBL" id="CAXIEN010000122">
    <property type="protein sequence ID" value="CAL1279509.1"/>
    <property type="molecule type" value="Genomic_DNA"/>
</dbReference>
<dbReference type="GO" id="GO:0008270">
    <property type="term" value="F:zinc ion binding"/>
    <property type="evidence" value="ECO:0007669"/>
    <property type="project" value="UniProtKB-KW"/>
</dbReference>
<dbReference type="SMART" id="SM00355">
    <property type="entry name" value="ZnF_C2H2"/>
    <property type="match status" value="3"/>
</dbReference>
<dbReference type="Gene3D" id="3.30.160.60">
    <property type="entry name" value="Classic Zinc Finger"/>
    <property type="match status" value="1"/>
</dbReference>
<keyword evidence="3" id="KW-0677">Repeat</keyword>
<dbReference type="SUPFAM" id="SSF57667">
    <property type="entry name" value="beta-beta-alpha zinc fingers"/>
    <property type="match status" value="1"/>
</dbReference>